<gene>
    <name evidence="1" type="ORF">M9H77_09800</name>
</gene>
<dbReference type="EMBL" id="CM044702">
    <property type="protein sequence ID" value="KAI5678850.1"/>
    <property type="molecule type" value="Genomic_DNA"/>
</dbReference>
<proteinExistence type="predicted"/>
<evidence type="ECO:0000313" key="2">
    <source>
        <dbReference type="Proteomes" id="UP001060085"/>
    </source>
</evidence>
<dbReference type="Proteomes" id="UP001060085">
    <property type="component" value="Linkage Group LG02"/>
</dbReference>
<reference evidence="2" key="1">
    <citation type="journal article" date="2023" name="Nat. Plants">
        <title>Single-cell RNA sequencing provides a high-resolution roadmap for understanding the multicellular compartmentation of specialized metabolism.</title>
        <authorList>
            <person name="Sun S."/>
            <person name="Shen X."/>
            <person name="Li Y."/>
            <person name="Li Y."/>
            <person name="Wang S."/>
            <person name="Li R."/>
            <person name="Zhang H."/>
            <person name="Shen G."/>
            <person name="Guo B."/>
            <person name="Wei J."/>
            <person name="Xu J."/>
            <person name="St-Pierre B."/>
            <person name="Chen S."/>
            <person name="Sun C."/>
        </authorList>
    </citation>
    <scope>NUCLEOTIDE SEQUENCE [LARGE SCALE GENOMIC DNA]</scope>
</reference>
<comment type="caution">
    <text evidence="1">The sequence shown here is derived from an EMBL/GenBank/DDBJ whole genome shotgun (WGS) entry which is preliminary data.</text>
</comment>
<name>A0ACC0C1S6_CATRO</name>
<protein>
    <submittedName>
        <fullName evidence="1">Uncharacterized protein</fullName>
    </submittedName>
</protein>
<sequence length="127" mass="13495">MEISVQQRQGLARHCLPEQCGTEVSGGSGVSTEREGNSGKEELANKGDKNEAATRGRERLATKSDRGPRLALEGTGIPRGLCAMQKLRGWFTVDIEASRNGEGSTSAEWVDGLGENEDVVMGCKGGM</sequence>
<accession>A0ACC0C1S6</accession>
<organism evidence="1 2">
    <name type="scientific">Catharanthus roseus</name>
    <name type="common">Madagascar periwinkle</name>
    <name type="synonym">Vinca rosea</name>
    <dbReference type="NCBI Taxonomy" id="4058"/>
    <lineage>
        <taxon>Eukaryota</taxon>
        <taxon>Viridiplantae</taxon>
        <taxon>Streptophyta</taxon>
        <taxon>Embryophyta</taxon>
        <taxon>Tracheophyta</taxon>
        <taxon>Spermatophyta</taxon>
        <taxon>Magnoliopsida</taxon>
        <taxon>eudicotyledons</taxon>
        <taxon>Gunneridae</taxon>
        <taxon>Pentapetalae</taxon>
        <taxon>asterids</taxon>
        <taxon>lamiids</taxon>
        <taxon>Gentianales</taxon>
        <taxon>Apocynaceae</taxon>
        <taxon>Rauvolfioideae</taxon>
        <taxon>Vinceae</taxon>
        <taxon>Catharanthinae</taxon>
        <taxon>Catharanthus</taxon>
    </lineage>
</organism>
<evidence type="ECO:0000313" key="1">
    <source>
        <dbReference type="EMBL" id="KAI5678850.1"/>
    </source>
</evidence>
<keyword evidence="2" id="KW-1185">Reference proteome</keyword>